<dbReference type="Gramene" id="ONH97586">
    <property type="protein sequence ID" value="ONH97586"/>
    <property type="gene ID" value="PRUPE_7G198900"/>
</dbReference>
<accession>A0A251NE74</accession>
<organism evidence="1 2">
    <name type="scientific">Prunus persica</name>
    <name type="common">Peach</name>
    <name type="synonym">Amygdalus persica</name>
    <dbReference type="NCBI Taxonomy" id="3760"/>
    <lineage>
        <taxon>Eukaryota</taxon>
        <taxon>Viridiplantae</taxon>
        <taxon>Streptophyta</taxon>
        <taxon>Embryophyta</taxon>
        <taxon>Tracheophyta</taxon>
        <taxon>Spermatophyta</taxon>
        <taxon>Magnoliopsida</taxon>
        <taxon>eudicotyledons</taxon>
        <taxon>Gunneridae</taxon>
        <taxon>Pentapetalae</taxon>
        <taxon>rosids</taxon>
        <taxon>fabids</taxon>
        <taxon>Rosales</taxon>
        <taxon>Rosaceae</taxon>
        <taxon>Amygdaloideae</taxon>
        <taxon>Amygdaleae</taxon>
        <taxon>Prunus</taxon>
    </lineage>
</organism>
<reference evidence="1 2" key="1">
    <citation type="journal article" date="2013" name="Nat. Genet.">
        <title>The high-quality draft genome of peach (Prunus persica) identifies unique patterns of genetic diversity, domestication and genome evolution.</title>
        <authorList>
            <consortium name="International Peach Genome Initiative"/>
            <person name="Verde I."/>
            <person name="Abbott A.G."/>
            <person name="Scalabrin S."/>
            <person name="Jung S."/>
            <person name="Shu S."/>
            <person name="Marroni F."/>
            <person name="Zhebentyayeva T."/>
            <person name="Dettori M.T."/>
            <person name="Grimwood J."/>
            <person name="Cattonaro F."/>
            <person name="Zuccolo A."/>
            <person name="Rossini L."/>
            <person name="Jenkins J."/>
            <person name="Vendramin E."/>
            <person name="Meisel L.A."/>
            <person name="Decroocq V."/>
            <person name="Sosinski B."/>
            <person name="Prochnik S."/>
            <person name="Mitros T."/>
            <person name="Policriti A."/>
            <person name="Cipriani G."/>
            <person name="Dondini L."/>
            <person name="Ficklin S."/>
            <person name="Goodstein D.M."/>
            <person name="Xuan P."/>
            <person name="Del Fabbro C."/>
            <person name="Aramini V."/>
            <person name="Copetti D."/>
            <person name="Gonzalez S."/>
            <person name="Horner D.S."/>
            <person name="Falchi R."/>
            <person name="Lucas S."/>
            <person name="Mica E."/>
            <person name="Maldonado J."/>
            <person name="Lazzari B."/>
            <person name="Bielenberg D."/>
            <person name="Pirona R."/>
            <person name="Miculan M."/>
            <person name="Barakat A."/>
            <person name="Testolin R."/>
            <person name="Stella A."/>
            <person name="Tartarini S."/>
            <person name="Tonutti P."/>
            <person name="Arus P."/>
            <person name="Orellana A."/>
            <person name="Wells C."/>
            <person name="Main D."/>
            <person name="Vizzotto G."/>
            <person name="Silva H."/>
            <person name="Salamini F."/>
            <person name="Schmutz J."/>
            <person name="Morgante M."/>
            <person name="Rokhsar D.S."/>
        </authorList>
    </citation>
    <scope>NUCLEOTIDE SEQUENCE [LARGE SCALE GENOMIC DNA]</scope>
    <source>
        <strain evidence="2">cv. Nemared</strain>
    </source>
</reference>
<protein>
    <submittedName>
        <fullName evidence="1">Uncharacterized protein</fullName>
    </submittedName>
</protein>
<dbReference type="EMBL" id="CM007657">
    <property type="protein sequence ID" value="ONH97586.1"/>
    <property type="molecule type" value="Genomic_DNA"/>
</dbReference>
<sequence length="51" mass="5556">MDLAELVSGIIVLEQLNSKPPGANFTASLINLKQEIDNITISIPTQMFHSC</sequence>
<dbReference type="Proteomes" id="UP000006882">
    <property type="component" value="Chromosome G7"/>
</dbReference>
<dbReference type="AlphaFoldDB" id="A0A251NE74"/>
<evidence type="ECO:0000313" key="1">
    <source>
        <dbReference type="EMBL" id="ONH97586.1"/>
    </source>
</evidence>
<proteinExistence type="predicted"/>
<name>A0A251NE74_PRUPE</name>
<gene>
    <name evidence="1" type="ORF">PRUPE_7G198900</name>
</gene>
<evidence type="ECO:0000313" key="2">
    <source>
        <dbReference type="Proteomes" id="UP000006882"/>
    </source>
</evidence>
<keyword evidence="2" id="KW-1185">Reference proteome</keyword>